<evidence type="ECO:0000313" key="2">
    <source>
        <dbReference type="EMBL" id="PTM86478.1"/>
    </source>
</evidence>
<reference evidence="2 3" key="1">
    <citation type="submission" date="2018-04" db="EMBL/GenBank/DDBJ databases">
        <title>Genomic Encyclopedia of Type Strains, Phase IV (KMG-IV): sequencing the most valuable type-strain genomes for metagenomic binning, comparative biology and taxonomic classification.</title>
        <authorList>
            <person name="Goeker M."/>
        </authorList>
    </citation>
    <scope>NUCLEOTIDE SEQUENCE [LARGE SCALE GENOMIC DNA]</scope>
    <source>
        <strain evidence="2 3">DSM 7138</strain>
    </source>
</reference>
<evidence type="ECO:0000256" key="1">
    <source>
        <dbReference type="SAM" id="MobiDB-lite"/>
    </source>
</evidence>
<comment type="caution">
    <text evidence="2">The sequence shown here is derived from an EMBL/GenBank/DDBJ whole genome shotgun (WGS) entry which is preliminary data.</text>
</comment>
<protein>
    <submittedName>
        <fullName evidence="2">Uncharacterized protein</fullName>
    </submittedName>
</protein>
<dbReference type="EMBL" id="PZZZ01000017">
    <property type="protein sequence ID" value="PTM86478.1"/>
    <property type="molecule type" value="Genomic_DNA"/>
</dbReference>
<keyword evidence="3" id="KW-1185">Reference proteome</keyword>
<proteinExistence type="predicted"/>
<accession>A0A2T5AID0</accession>
<feature type="region of interest" description="Disordered" evidence="1">
    <location>
        <begin position="59"/>
        <end position="95"/>
    </location>
</feature>
<sequence>MSFRQECGGVWLHPRRHARHRNNTTGRHQATKKSPPGRRLKLVAERRWTCPRRGYRRGTCKVGSNRQRHVHHPNNAGHQWFPRHPTGSKKAPAEDRGSKADFREFRAAPAGRVAGRGLADPPARRRAQANRACPSGKELSAGRSNRCQWVMFQAEPLKPKCDCPDEQQQARPTHPVFLFPGINRFEDAFGLIPNSVPAIAELSRPSKVGHTPRSGARMVPCRDERASGQSILKHQTAIIKT</sequence>
<name>A0A2T5AID0_MYCDI</name>
<organism evidence="2 3">
    <name type="scientific">Mycoplana dimorpha</name>
    <dbReference type="NCBI Taxonomy" id="28320"/>
    <lineage>
        <taxon>Bacteria</taxon>
        <taxon>Pseudomonadati</taxon>
        <taxon>Pseudomonadota</taxon>
        <taxon>Alphaproteobacteria</taxon>
        <taxon>Hyphomicrobiales</taxon>
        <taxon>Rhizobiaceae</taxon>
        <taxon>Mycoplana</taxon>
    </lineage>
</organism>
<evidence type="ECO:0000313" key="3">
    <source>
        <dbReference type="Proteomes" id="UP000241247"/>
    </source>
</evidence>
<gene>
    <name evidence="2" type="ORF">C7449_1178</name>
</gene>
<feature type="region of interest" description="Disordered" evidence="1">
    <location>
        <begin position="17"/>
        <end position="36"/>
    </location>
</feature>
<dbReference type="Proteomes" id="UP000241247">
    <property type="component" value="Unassembled WGS sequence"/>
</dbReference>
<dbReference type="AlphaFoldDB" id="A0A2T5AID0"/>
<feature type="region of interest" description="Disordered" evidence="1">
    <location>
        <begin position="112"/>
        <end position="140"/>
    </location>
</feature>